<dbReference type="InterPro" id="IPR012657">
    <property type="entry name" value="23S_rRNA-intervening_sequence"/>
</dbReference>
<proteinExistence type="predicted"/>
<accession>A0ABX1WSI5</accession>
<evidence type="ECO:0000313" key="1">
    <source>
        <dbReference type="EMBL" id="NOU59055.1"/>
    </source>
</evidence>
<name>A0ABX1WSI5_9BACT</name>
<dbReference type="InterPro" id="IPR036583">
    <property type="entry name" value="23S_rRNA_IVS_sf"/>
</dbReference>
<gene>
    <name evidence="1" type="ORF">ELS83_04425</name>
</gene>
<dbReference type="Proteomes" id="UP000732105">
    <property type="component" value="Unassembled WGS sequence"/>
</dbReference>
<dbReference type="SUPFAM" id="SSF158446">
    <property type="entry name" value="IVS-encoded protein-like"/>
    <property type="match status" value="1"/>
</dbReference>
<dbReference type="RefSeq" id="WP_171594328.1">
    <property type="nucleotide sequence ID" value="NZ_RZNH01000004.1"/>
</dbReference>
<organism evidence="1 2">
    <name type="scientific">Marinifilum caeruleilacunae</name>
    <dbReference type="NCBI Taxonomy" id="2499076"/>
    <lineage>
        <taxon>Bacteria</taxon>
        <taxon>Pseudomonadati</taxon>
        <taxon>Bacteroidota</taxon>
        <taxon>Bacteroidia</taxon>
        <taxon>Marinilabiliales</taxon>
        <taxon>Marinifilaceae</taxon>
    </lineage>
</organism>
<sequence>MFDFEKLDLYQKSLEMIKMVYNQTKHFPNDERFGLTNQYRRAANSVALNIGEGYGETIPLSLKYLKTSKGSIRECLVCSEIALQQKYIDQNQYDEIRKILTDLSKMASGYKKYLEKKLESK</sequence>
<evidence type="ECO:0000313" key="2">
    <source>
        <dbReference type="Proteomes" id="UP000732105"/>
    </source>
</evidence>
<dbReference type="NCBIfam" id="TIGR02436">
    <property type="entry name" value="four helix bundle protein"/>
    <property type="match status" value="1"/>
</dbReference>
<reference evidence="1 2" key="1">
    <citation type="submission" date="2018-12" db="EMBL/GenBank/DDBJ databases">
        <title>Marinifilum JC070 sp. nov., a marine bacterium isolated from Yongle Blue Hole in the South China Sea.</title>
        <authorList>
            <person name="Fu T."/>
        </authorList>
    </citation>
    <scope>NUCLEOTIDE SEQUENCE [LARGE SCALE GENOMIC DNA]</scope>
    <source>
        <strain evidence="1 2">JC070</strain>
    </source>
</reference>
<dbReference type="Pfam" id="PF05635">
    <property type="entry name" value="23S_rRNA_IVP"/>
    <property type="match status" value="1"/>
</dbReference>
<comment type="caution">
    <text evidence="1">The sequence shown here is derived from an EMBL/GenBank/DDBJ whole genome shotgun (WGS) entry which is preliminary data.</text>
</comment>
<keyword evidence="2" id="KW-1185">Reference proteome</keyword>
<dbReference type="CDD" id="cd16377">
    <property type="entry name" value="23S_rRNA_IVP_like"/>
    <property type="match status" value="1"/>
</dbReference>
<dbReference type="PANTHER" id="PTHR38471:SF2">
    <property type="entry name" value="FOUR HELIX BUNDLE PROTEIN"/>
    <property type="match status" value="1"/>
</dbReference>
<dbReference type="Gene3D" id="1.20.1440.60">
    <property type="entry name" value="23S rRNA-intervening sequence"/>
    <property type="match status" value="1"/>
</dbReference>
<protein>
    <submittedName>
        <fullName evidence="1">Four helix bundle protein</fullName>
    </submittedName>
</protein>
<dbReference type="EMBL" id="RZNH01000004">
    <property type="protein sequence ID" value="NOU59055.1"/>
    <property type="molecule type" value="Genomic_DNA"/>
</dbReference>
<dbReference type="PANTHER" id="PTHR38471">
    <property type="entry name" value="FOUR HELIX BUNDLE PROTEIN"/>
    <property type="match status" value="1"/>
</dbReference>